<sequence>MSQDYIALEWVKGEIKETLQQAQQALELYVEQPQDKSRLNFCLSYLHQVHGTLQMVEFYGAALLAEEMEAVASDLASGSLSHEQDGLEVLMQAIIQLPHYLEHVKVGRRDLPVVLLPILNELRSTRGENFLSETSLFTPVIAHNPTLSAEQLAAFEAGNFSQWLRKTRQMMQAATLQLLQNREPDLARHYLNKLFARLNKALGGTPQGVIWLPALAFSEWLMRQDNLPKSAKVLLRQLDQVLKQAVDEGAPALNRPPADDLLKNLLFYVARTDTRGDAIRLVQKRFELHDSLPTEDELQHERDAFSGPGADAIGSALTALIDEINAIKERLDLLVRGSQERVPVLNDVRVSIKQIADTMGMLGLGMPRKVMQEQEQAVVALLENGDASDDALLDVAGALLYVEATLSGMQRAGDLNSTPSDSAMSDAQKAVLREARNVIEQIKDAMVSFIAHQWSPAELSVVPSLLHSTEGSINMIPLPRIAAVLAELAKFVEQALLVDSPKQDWQLMDLLAEVLSGTEYYLERYADVAEGTDDELLTRVENTLGHLMLSADLVRDGDSTEDAGSELLNDVFTGSNGDDGSVEVTSFNDALDAEDDAENDNDAFSLDADNDEENIELEALVPLLDLPELTDGAESDENVPVLKSQGSLSEDREDDDDLIDEEIIEVFLEEAEEVIETLNDSWPAFRAHNDDQEALSTVRRAFHTLKGSGRMVRAMDIGELSWSIENMFNRVLDDTIEISAPLLALVDHVITLLPGLVEDFRLQQAPSIDPLPLMDYAFAIAKDEAVGELPITGVNATADTAEEIEDDEFEELELEVPVRELDEDDLALIDIFIGEAEVHLATVNAFIRDSWDNDFLNPISDDLQRALHTLKGSAHMAGLTAFADIASPMERLVKELRAYQAKNCTALIDVLEQGEAVLRSVLTPEQLATLTSIDGSKKLQKHLRKLEQTLLKPLQDEQNPQAPNPEAIARFLSGGMDSLLEAEDLLQRWQITADASILSAMIDDLGSVAQGAQEAELPMVQALTEGLEEFYINIREQDVPPSEELIDFATNAHEELLGMMDCLAAGQDIPAATETLSRLHEWPLNVITTPSFVPSNNFEFDESDAETESDAVIEALPVDDAIDSLEDEIAAVESESAEVEWLPEVTSSEEQIDREEEEDDLILDIFLEEADEISETIESVLQNWQQSPDNLLPVAQLQRELHTMKGGARMAELPEIAALCHELETLYERLNDGVLERDEATFPLLQRAHDTLAEQLQAVRRGDLPDDAAALIAEIHSYLTVPSPEASAEYVPQSMAKDAVHSESADDADREILEIFLEEAGELQEALDRALHHWEQEPDSRAGADEAQRVLHTLKGGARLSGLKDIGDLAHDFESDIQKALDRNARCDDAFFKHAYQRHDAIVVRIEALAALLNGEGVLAHDSGDRLIEVADEIPVAEVDDASDDMVDTPTVAGDVETSEQSLVPLVESKPSNVLPLRREQPKAPAQAVASPASSQRKAPTELVKVSADLLDNLVNLAGETAIGRGRLEQQVSDFSHTLGDMDMTLERLRDQLRRLDQETEAQVLFRQERQGPNYDDFDPLEMDRYSSMQQLSRALMESASDLIDLKDTLTHKTRDAETLLLQQSRVNTELQEGLMKTRMVPFQRLVPRLRRIVRQVSLELNKQVDLRVYNAEGEMDRTILERMISPLEHMVRNAVDHGIEHTEQRLQSGKDAQGSIELDIRRDGGDVVLTMRDDGKGINLEAVRRKAIERGMTTPDARLTEEEVMQFILQPGFSTAEVVTQISGRGVGMDVVSSEIKQMGGSVEIRSNPGVGTEFEVRLPFTVSVNRALMVRVGDDLYAVPLNNIQGIVRASVAELQSLYEQPVSERRFEYAGNDYRLDYLGAMLDVEAQPKVTAQHLPLPLLLIRGSVPFALQVDSLLGSREIVVKSLGPQFASVMGISGGTILGDGSVVIILDLPAMIRTQSSLEYQRAKALDMQEAERRHEQERRLPRVLVVDDSVTVRKVTTRLLERHGMEVFTAKDGVHAMETLQDHRPDVMLLDIEMPRMDGFEVASLVRHDARLKDIPIIMITSRTGDKHRERAMSIGVNEYLGKPFQEDRLLECINSFLGNEDA</sequence>
<evidence type="ECO:0000313" key="11">
    <source>
        <dbReference type="EMBL" id="CUS42777.1"/>
    </source>
</evidence>
<dbReference type="InterPro" id="IPR005467">
    <property type="entry name" value="His_kinase_dom"/>
</dbReference>
<feature type="domain" description="HPt" evidence="10">
    <location>
        <begin position="1305"/>
        <end position="1416"/>
    </location>
</feature>
<accession>A0A160TGU5</accession>
<dbReference type="Pfam" id="PF26379">
    <property type="entry name" value="FimL_2nd"/>
    <property type="match status" value="1"/>
</dbReference>
<feature type="compositionally biased region" description="Low complexity" evidence="6">
    <location>
        <begin position="1483"/>
        <end position="1496"/>
    </location>
</feature>
<dbReference type="Pfam" id="PF00072">
    <property type="entry name" value="Response_reg"/>
    <property type="match status" value="1"/>
</dbReference>
<evidence type="ECO:0000259" key="7">
    <source>
        <dbReference type="PROSITE" id="PS50109"/>
    </source>
</evidence>
<dbReference type="SMART" id="SM01231">
    <property type="entry name" value="H-kinase_dim"/>
    <property type="match status" value="1"/>
</dbReference>
<evidence type="ECO:0000256" key="5">
    <source>
        <dbReference type="ARBA" id="ARBA00022777"/>
    </source>
</evidence>
<evidence type="ECO:0000256" key="4">
    <source>
        <dbReference type="ARBA" id="ARBA00022679"/>
    </source>
</evidence>
<feature type="region of interest" description="Disordered" evidence="6">
    <location>
        <begin position="630"/>
        <end position="655"/>
    </location>
</feature>
<feature type="region of interest" description="Disordered" evidence="6">
    <location>
        <begin position="1478"/>
        <end position="1500"/>
    </location>
</feature>
<dbReference type="InterPro" id="IPR051315">
    <property type="entry name" value="Bact_Chemotaxis_CheA"/>
</dbReference>
<dbReference type="InterPro" id="IPR004358">
    <property type="entry name" value="Sig_transdc_His_kin-like_C"/>
</dbReference>
<feature type="domain" description="Response regulatory" evidence="8">
    <location>
        <begin position="1992"/>
        <end position="2108"/>
    </location>
</feature>
<dbReference type="InterPro" id="IPR004105">
    <property type="entry name" value="CheA-like_dim"/>
</dbReference>
<dbReference type="SUPFAM" id="SSF47226">
    <property type="entry name" value="Histidine-containing phosphotransfer domain, HPT domain"/>
    <property type="match status" value="7"/>
</dbReference>
<dbReference type="PROSITE" id="PS50851">
    <property type="entry name" value="CHEW"/>
    <property type="match status" value="1"/>
</dbReference>
<keyword evidence="3" id="KW-0597">Phosphoprotein</keyword>
<dbReference type="PROSITE" id="PS50110">
    <property type="entry name" value="RESPONSE_REGULATORY"/>
    <property type="match status" value="1"/>
</dbReference>
<dbReference type="Pfam" id="PF02518">
    <property type="entry name" value="HATPase_c"/>
    <property type="match status" value="1"/>
</dbReference>
<protein>
    <recommendedName>
        <fullName evidence="2">histidine kinase</fullName>
        <ecNumber evidence="2">2.7.13.3</ecNumber>
    </recommendedName>
</protein>
<feature type="domain" description="CheW-like" evidence="9">
    <location>
        <begin position="1826"/>
        <end position="1966"/>
    </location>
</feature>
<dbReference type="Gene3D" id="2.30.30.40">
    <property type="entry name" value="SH3 Domains"/>
    <property type="match status" value="1"/>
</dbReference>
<dbReference type="Pfam" id="PF02895">
    <property type="entry name" value="H-kinase_dim"/>
    <property type="match status" value="1"/>
</dbReference>
<dbReference type="Pfam" id="PF01627">
    <property type="entry name" value="Hpt"/>
    <property type="match status" value="5"/>
</dbReference>
<feature type="domain" description="HPt" evidence="10">
    <location>
        <begin position="1155"/>
        <end position="1259"/>
    </location>
</feature>
<dbReference type="SUPFAM" id="SSF52172">
    <property type="entry name" value="CheY-like"/>
    <property type="match status" value="1"/>
</dbReference>
<dbReference type="InterPro" id="IPR036641">
    <property type="entry name" value="HPT_dom_sf"/>
</dbReference>
<feature type="domain" description="Histidine kinase" evidence="7">
    <location>
        <begin position="1591"/>
        <end position="1824"/>
    </location>
</feature>
<dbReference type="PANTHER" id="PTHR43395:SF8">
    <property type="entry name" value="HISTIDINE KINASE"/>
    <property type="match status" value="1"/>
</dbReference>
<evidence type="ECO:0000259" key="10">
    <source>
        <dbReference type="PROSITE" id="PS50894"/>
    </source>
</evidence>
<dbReference type="SUPFAM" id="SSF55874">
    <property type="entry name" value="ATPase domain of HSP90 chaperone/DNA topoisomerase II/histidine kinase"/>
    <property type="match status" value="1"/>
</dbReference>
<dbReference type="PRINTS" id="PR00344">
    <property type="entry name" value="BCTRLSENSOR"/>
</dbReference>
<dbReference type="InterPro" id="IPR002545">
    <property type="entry name" value="CheW-lke_dom"/>
</dbReference>
<dbReference type="InterPro" id="IPR003594">
    <property type="entry name" value="HATPase_dom"/>
</dbReference>
<dbReference type="SMART" id="SM00387">
    <property type="entry name" value="HATPase_c"/>
    <property type="match status" value="1"/>
</dbReference>
<evidence type="ECO:0000256" key="2">
    <source>
        <dbReference type="ARBA" id="ARBA00012438"/>
    </source>
</evidence>
<dbReference type="PROSITE" id="PS50109">
    <property type="entry name" value="HIS_KIN"/>
    <property type="match status" value="1"/>
</dbReference>
<dbReference type="CDD" id="cd17546">
    <property type="entry name" value="REC_hyHK_CKI1_RcsC-like"/>
    <property type="match status" value="1"/>
</dbReference>
<dbReference type="Gene3D" id="1.20.120.160">
    <property type="entry name" value="HPT domain"/>
    <property type="match status" value="6"/>
</dbReference>
<dbReference type="EMBL" id="CZQC01000070">
    <property type="protein sequence ID" value="CUS42777.1"/>
    <property type="molecule type" value="Genomic_DNA"/>
</dbReference>
<reference evidence="11" key="1">
    <citation type="submission" date="2015-10" db="EMBL/GenBank/DDBJ databases">
        <authorList>
            <person name="Gilbert D.G."/>
        </authorList>
    </citation>
    <scope>NUCLEOTIDE SEQUENCE</scope>
</reference>
<gene>
    <name evidence="11" type="ORF">MGWOODY_Tha1155</name>
</gene>
<dbReference type="EC" id="2.7.13.3" evidence="2"/>
<dbReference type="InterPro" id="IPR058661">
    <property type="entry name" value="FimL_2nd"/>
</dbReference>
<keyword evidence="5 11" id="KW-0418">Kinase</keyword>
<dbReference type="GO" id="GO:0006935">
    <property type="term" value="P:chemotaxis"/>
    <property type="evidence" value="ECO:0007669"/>
    <property type="project" value="InterPro"/>
</dbReference>
<proteinExistence type="predicted"/>
<evidence type="ECO:0000256" key="6">
    <source>
        <dbReference type="SAM" id="MobiDB-lite"/>
    </source>
</evidence>
<dbReference type="Pfam" id="PF01584">
    <property type="entry name" value="CheW"/>
    <property type="match status" value="1"/>
</dbReference>
<dbReference type="SMART" id="SM00448">
    <property type="entry name" value="REC"/>
    <property type="match status" value="1"/>
</dbReference>
<feature type="domain" description="HPt" evidence="10">
    <location>
        <begin position="656"/>
        <end position="760"/>
    </location>
</feature>
<keyword evidence="4 11" id="KW-0808">Transferase</keyword>
<feature type="domain" description="HPt" evidence="10">
    <location>
        <begin position="821"/>
        <end position="925"/>
    </location>
</feature>
<name>A0A160TGU5_9ZZZZ</name>
<organism evidence="11">
    <name type="scientific">hydrothermal vent metagenome</name>
    <dbReference type="NCBI Taxonomy" id="652676"/>
    <lineage>
        <taxon>unclassified sequences</taxon>
        <taxon>metagenomes</taxon>
        <taxon>ecological metagenomes</taxon>
    </lineage>
</organism>
<dbReference type="Gene3D" id="3.40.50.2300">
    <property type="match status" value="1"/>
</dbReference>
<evidence type="ECO:0000259" key="9">
    <source>
        <dbReference type="PROSITE" id="PS50851"/>
    </source>
</evidence>
<dbReference type="PANTHER" id="PTHR43395">
    <property type="entry name" value="SENSOR HISTIDINE KINASE CHEA"/>
    <property type="match status" value="1"/>
</dbReference>
<dbReference type="SMART" id="SM00073">
    <property type="entry name" value="HPT"/>
    <property type="match status" value="4"/>
</dbReference>
<dbReference type="InterPro" id="IPR036061">
    <property type="entry name" value="CheW-like_dom_sf"/>
</dbReference>
<comment type="catalytic activity">
    <reaction evidence="1">
        <text>ATP + protein L-histidine = ADP + protein N-phospho-L-histidine.</text>
        <dbReference type="EC" id="2.7.13.3"/>
    </reaction>
</comment>
<dbReference type="InterPro" id="IPR008207">
    <property type="entry name" value="Sig_transdc_His_kin_Hpt_dom"/>
</dbReference>
<dbReference type="Gene3D" id="3.30.565.10">
    <property type="entry name" value="Histidine kinase-like ATPase, C-terminal domain"/>
    <property type="match status" value="1"/>
</dbReference>
<evidence type="ECO:0000259" key="8">
    <source>
        <dbReference type="PROSITE" id="PS50110"/>
    </source>
</evidence>
<dbReference type="InterPro" id="IPR036890">
    <property type="entry name" value="HATPase_C_sf"/>
</dbReference>
<dbReference type="GO" id="GO:0000155">
    <property type="term" value="F:phosphorelay sensor kinase activity"/>
    <property type="evidence" value="ECO:0007669"/>
    <property type="project" value="InterPro"/>
</dbReference>
<dbReference type="FunFam" id="3.30.565.10:FF:000016">
    <property type="entry name" value="Chemotaxis protein CheA, putative"/>
    <property type="match status" value="1"/>
</dbReference>
<dbReference type="PROSITE" id="PS50894">
    <property type="entry name" value="HPT"/>
    <property type="match status" value="4"/>
</dbReference>
<dbReference type="InterPro" id="IPR001789">
    <property type="entry name" value="Sig_transdc_resp-reg_receiver"/>
</dbReference>
<dbReference type="InterPro" id="IPR011006">
    <property type="entry name" value="CheY-like_superfamily"/>
</dbReference>
<evidence type="ECO:0000256" key="3">
    <source>
        <dbReference type="ARBA" id="ARBA00022553"/>
    </source>
</evidence>
<dbReference type="SMART" id="SM00260">
    <property type="entry name" value="CheW"/>
    <property type="match status" value="1"/>
</dbReference>
<dbReference type="SUPFAM" id="SSF50341">
    <property type="entry name" value="CheW-like"/>
    <property type="match status" value="1"/>
</dbReference>
<dbReference type="CDD" id="cd00088">
    <property type="entry name" value="HPT"/>
    <property type="match status" value="4"/>
</dbReference>
<dbReference type="GO" id="GO:0005737">
    <property type="term" value="C:cytoplasm"/>
    <property type="evidence" value="ECO:0007669"/>
    <property type="project" value="InterPro"/>
</dbReference>
<evidence type="ECO:0000256" key="1">
    <source>
        <dbReference type="ARBA" id="ARBA00000085"/>
    </source>
</evidence>